<dbReference type="GO" id="GO:0016705">
    <property type="term" value="F:oxidoreductase activity, acting on paired donors, with incorporation or reduction of molecular oxygen"/>
    <property type="evidence" value="ECO:0007669"/>
    <property type="project" value="InterPro"/>
</dbReference>
<dbReference type="Proteomes" id="UP001213681">
    <property type="component" value="Unassembled WGS sequence"/>
</dbReference>
<dbReference type="GO" id="GO:0005506">
    <property type="term" value="F:iron ion binding"/>
    <property type="evidence" value="ECO:0007669"/>
    <property type="project" value="InterPro"/>
</dbReference>
<evidence type="ECO:0000313" key="3">
    <source>
        <dbReference type="Proteomes" id="UP001213681"/>
    </source>
</evidence>
<dbReference type="CDD" id="cd11061">
    <property type="entry name" value="CYP67-like"/>
    <property type="match status" value="1"/>
</dbReference>
<dbReference type="Pfam" id="PF00067">
    <property type="entry name" value="p450"/>
    <property type="match status" value="1"/>
</dbReference>
<dbReference type="InterPro" id="IPR001128">
    <property type="entry name" value="Cyt_P450"/>
</dbReference>
<gene>
    <name evidence="2" type="ORF">N7458_012465</name>
</gene>
<organism evidence="2 3">
    <name type="scientific">Penicillium daleae</name>
    <dbReference type="NCBI Taxonomy" id="63821"/>
    <lineage>
        <taxon>Eukaryota</taxon>
        <taxon>Fungi</taxon>
        <taxon>Dikarya</taxon>
        <taxon>Ascomycota</taxon>
        <taxon>Pezizomycotina</taxon>
        <taxon>Eurotiomycetes</taxon>
        <taxon>Eurotiomycetidae</taxon>
        <taxon>Eurotiales</taxon>
        <taxon>Aspergillaceae</taxon>
        <taxon>Penicillium</taxon>
    </lineage>
</organism>
<evidence type="ECO:0000256" key="1">
    <source>
        <dbReference type="PIRSR" id="PIRSR602401-1"/>
    </source>
</evidence>
<dbReference type="Gene3D" id="1.10.630.10">
    <property type="entry name" value="Cytochrome P450"/>
    <property type="match status" value="1"/>
</dbReference>
<keyword evidence="1" id="KW-0349">Heme</keyword>
<proteinExistence type="predicted"/>
<keyword evidence="3" id="KW-1185">Reference proteome</keyword>
<dbReference type="RefSeq" id="XP_056760601.1">
    <property type="nucleotide sequence ID" value="XM_056915847.1"/>
</dbReference>
<name>A0AAD6BV04_9EURO</name>
<comment type="cofactor">
    <cofactor evidence="1">
        <name>heme</name>
        <dbReference type="ChEBI" id="CHEBI:30413"/>
    </cofactor>
</comment>
<dbReference type="InterPro" id="IPR002401">
    <property type="entry name" value="Cyt_P450_E_grp-I"/>
</dbReference>
<keyword evidence="1" id="KW-0408">Iron</keyword>
<keyword evidence="1" id="KW-0479">Metal-binding</keyword>
<dbReference type="GO" id="GO:0043386">
    <property type="term" value="P:mycotoxin biosynthetic process"/>
    <property type="evidence" value="ECO:0007669"/>
    <property type="project" value="UniProtKB-ARBA"/>
</dbReference>
<dbReference type="GeneID" id="81606090"/>
<sequence>MSVKELTVYLINCVALSSYQPNIQKKVDTLIKQLKERDSKTINVTQWTQYYTFDVMGEIAFKKDFGQLEDGAEHYAITAMHAQLEQIGLLGAVPWVLHLLVRIPGLGGPYAIFNKYCIEQVENRKKQWRNDAEKKPTDVVSWLLKAKDDGDACVPASDLSLYDEGRLVVVAGSDTTATTLAHVLYYLATHPEVHKRLQTVVDEAQGVHDIAHPLPYLEAVINETLRLKPVVPSGQMRVTPPEGLYIDETWIPGNTIVVVPQYLLQRDARNFSRPLEFLPERWLEKDQGLVFEDRAFFPFTIGHYACAGKQLAYLQMRMAIWSIAREFNIALAPGEDGKRFDEDSKDTFTMAVPPLHLVFSKRKGPVSGQ</sequence>
<dbReference type="InterPro" id="IPR036396">
    <property type="entry name" value="Cyt_P450_sf"/>
</dbReference>
<dbReference type="PRINTS" id="PR00463">
    <property type="entry name" value="EP450I"/>
</dbReference>
<evidence type="ECO:0000313" key="2">
    <source>
        <dbReference type="EMBL" id="KAJ5433309.1"/>
    </source>
</evidence>
<dbReference type="PANTHER" id="PTHR24305">
    <property type="entry name" value="CYTOCHROME P450"/>
    <property type="match status" value="1"/>
</dbReference>
<dbReference type="PANTHER" id="PTHR24305:SF78">
    <property type="entry name" value="P450, PUTATIVE (EUROFUNG)-RELATED"/>
    <property type="match status" value="1"/>
</dbReference>
<dbReference type="GO" id="GO:0020037">
    <property type="term" value="F:heme binding"/>
    <property type="evidence" value="ECO:0007669"/>
    <property type="project" value="InterPro"/>
</dbReference>
<protein>
    <submittedName>
        <fullName evidence="2">Uncharacterized protein</fullName>
    </submittedName>
</protein>
<dbReference type="GO" id="GO:0004497">
    <property type="term" value="F:monooxygenase activity"/>
    <property type="evidence" value="ECO:0007669"/>
    <property type="project" value="InterPro"/>
</dbReference>
<dbReference type="PRINTS" id="PR00385">
    <property type="entry name" value="P450"/>
</dbReference>
<feature type="binding site" description="axial binding residue" evidence="1">
    <location>
        <position position="306"/>
    </location>
    <ligand>
        <name>heme</name>
        <dbReference type="ChEBI" id="CHEBI:30413"/>
    </ligand>
    <ligandPart>
        <name>Fe</name>
        <dbReference type="ChEBI" id="CHEBI:18248"/>
    </ligandPart>
</feature>
<dbReference type="EMBL" id="JAPVEA010000009">
    <property type="protein sequence ID" value="KAJ5433309.1"/>
    <property type="molecule type" value="Genomic_DNA"/>
</dbReference>
<reference evidence="2" key="2">
    <citation type="journal article" date="2023" name="IMA Fungus">
        <title>Comparative genomic study of the Penicillium genus elucidates a diverse pangenome and 15 lateral gene transfer events.</title>
        <authorList>
            <person name="Petersen C."/>
            <person name="Sorensen T."/>
            <person name="Nielsen M.R."/>
            <person name="Sondergaard T.E."/>
            <person name="Sorensen J.L."/>
            <person name="Fitzpatrick D.A."/>
            <person name="Frisvad J.C."/>
            <person name="Nielsen K.L."/>
        </authorList>
    </citation>
    <scope>NUCLEOTIDE SEQUENCE</scope>
    <source>
        <strain evidence="2">IBT 16125</strain>
    </source>
</reference>
<dbReference type="AlphaFoldDB" id="A0AAD6BV04"/>
<reference evidence="2" key="1">
    <citation type="submission" date="2022-12" db="EMBL/GenBank/DDBJ databases">
        <authorList>
            <person name="Petersen C."/>
        </authorList>
    </citation>
    <scope>NUCLEOTIDE SEQUENCE</scope>
    <source>
        <strain evidence="2">IBT 16125</strain>
    </source>
</reference>
<dbReference type="InterPro" id="IPR050121">
    <property type="entry name" value="Cytochrome_P450_monoxygenase"/>
</dbReference>
<dbReference type="SUPFAM" id="SSF48264">
    <property type="entry name" value="Cytochrome P450"/>
    <property type="match status" value="1"/>
</dbReference>
<comment type="caution">
    <text evidence="2">The sequence shown here is derived from an EMBL/GenBank/DDBJ whole genome shotgun (WGS) entry which is preliminary data.</text>
</comment>
<accession>A0AAD6BV04</accession>